<keyword evidence="5" id="KW-0808">Transferase</keyword>
<dbReference type="KEGG" id="qsa:O6P43_012394"/>
<feature type="domain" description="RING-type" evidence="17">
    <location>
        <begin position="156"/>
        <end position="198"/>
    </location>
</feature>
<keyword evidence="19" id="KW-1185">Reference proteome</keyword>
<feature type="region of interest" description="Disordered" evidence="15">
    <location>
        <begin position="228"/>
        <end position="259"/>
    </location>
</feature>
<evidence type="ECO:0000256" key="7">
    <source>
        <dbReference type="ARBA" id="ARBA00022723"/>
    </source>
</evidence>
<dbReference type="AlphaFoldDB" id="A0AAD7PUC5"/>
<evidence type="ECO:0000256" key="14">
    <source>
        <dbReference type="PROSITE-ProRule" id="PRU00175"/>
    </source>
</evidence>
<dbReference type="SMART" id="SM00184">
    <property type="entry name" value="RING"/>
    <property type="match status" value="1"/>
</dbReference>
<organism evidence="18 19">
    <name type="scientific">Quillaja saponaria</name>
    <name type="common">Soap bark tree</name>
    <dbReference type="NCBI Taxonomy" id="32244"/>
    <lineage>
        <taxon>Eukaryota</taxon>
        <taxon>Viridiplantae</taxon>
        <taxon>Streptophyta</taxon>
        <taxon>Embryophyta</taxon>
        <taxon>Tracheophyta</taxon>
        <taxon>Spermatophyta</taxon>
        <taxon>Magnoliopsida</taxon>
        <taxon>eudicotyledons</taxon>
        <taxon>Gunneridae</taxon>
        <taxon>Pentapetalae</taxon>
        <taxon>rosids</taxon>
        <taxon>fabids</taxon>
        <taxon>Fabales</taxon>
        <taxon>Quillajaceae</taxon>
        <taxon>Quillaja</taxon>
    </lineage>
</organism>
<keyword evidence="8 14" id="KW-0863">Zinc-finger</keyword>
<comment type="catalytic activity">
    <reaction evidence="1">
        <text>S-ubiquitinyl-[E2 ubiquitin-conjugating enzyme]-L-cysteine + [acceptor protein]-L-lysine = [E2 ubiquitin-conjugating enzyme]-L-cysteine + N(6)-ubiquitinyl-[acceptor protein]-L-lysine.</text>
        <dbReference type="EC" id="2.3.2.27"/>
    </reaction>
</comment>
<dbReference type="InterPro" id="IPR013083">
    <property type="entry name" value="Znf_RING/FYVE/PHD"/>
</dbReference>
<dbReference type="InterPro" id="IPR044600">
    <property type="entry name" value="ATL1/ATL16-like"/>
</dbReference>
<dbReference type="Pfam" id="PF13639">
    <property type="entry name" value="zf-RING_2"/>
    <property type="match status" value="1"/>
</dbReference>
<name>A0AAD7PUC5_QUISA</name>
<comment type="similarity">
    <text evidence="13">Belongs to the RING-type zinc finger family. ATL subfamily.</text>
</comment>
<evidence type="ECO:0000259" key="17">
    <source>
        <dbReference type="PROSITE" id="PS50089"/>
    </source>
</evidence>
<evidence type="ECO:0000256" key="12">
    <source>
        <dbReference type="ARBA" id="ARBA00023136"/>
    </source>
</evidence>
<dbReference type="GO" id="GO:0016567">
    <property type="term" value="P:protein ubiquitination"/>
    <property type="evidence" value="ECO:0007669"/>
    <property type="project" value="InterPro"/>
</dbReference>
<evidence type="ECO:0000256" key="5">
    <source>
        <dbReference type="ARBA" id="ARBA00022679"/>
    </source>
</evidence>
<feature type="compositionally biased region" description="Basic and acidic residues" evidence="15">
    <location>
        <begin position="235"/>
        <end position="245"/>
    </location>
</feature>
<sequence length="377" mass="41882">MGLQHRKLIFDSINSKFSNPCSVCNISLANCIKDCVDDDELVYNPPPSPPLNDNSNKHNKASQFLTISLPILAVACFLVFCYAIYARFFSGWYSSRRRSQPQTHNIHDNFLEEDHGPTVDHPIWYIRTIGLQQSIISSITVLKYKKEEGLIEGTDCSVCLSEFEENETVRLLPKCSHAFHIPCIDTWLRSHTNCPMCRAPIVVNVARISSSEHSDVNSGSVEETHMGIQEYSGESNREMEDRGGESGEEGELPIDNGTRRCECSAEQVDEIQPRRRSVSMDSLSAAKINLALANLFPVESDGNLNSQSFEVTELTTGIVLKGVVGNGNLSKLKGSSSRTRSLKNTPISMKRSFSYNGKLLFSGNSSCQKSSVPIRSF</sequence>
<comment type="subcellular location">
    <subcellularLocation>
        <location evidence="2">Membrane</location>
        <topology evidence="2">Single-pass membrane protein</topology>
    </subcellularLocation>
</comment>
<proteinExistence type="inferred from homology"/>
<evidence type="ECO:0000256" key="1">
    <source>
        <dbReference type="ARBA" id="ARBA00000900"/>
    </source>
</evidence>
<dbReference type="GO" id="GO:0008270">
    <property type="term" value="F:zinc ion binding"/>
    <property type="evidence" value="ECO:0007669"/>
    <property type="project" value="UniProtKB-KW"/>
</dbReference>
<dbReference type="EMBL" id="JARAOO010000005">
    <property type="protein sequence ID" value="KAJ7968263.1"/>
    <property type="molecule type" value="Genomic_DNA"/>
</dbReference>
<keyword evidence="6 16" id="KW-0812">Transmembrane</keyword>
<dbReference type="SMART" id="SM01197">
    <property type="entry name" value="FANCL_C"/>
    <property type="match status" value="1"/>
</dbReference>
<evidence type="ECO:0000256" key="4">
    <source>
        <dbReference type="ARBA" id="ARBA00012483"/>
    </source>
</evidence>
<keyword evidence="11 16" id="KW-1133">Transmembrane helix</keyword>
<dbReference type="FunFam" id="3.30.40.10:FF:000233">
    <property type="entry name" value="RING-H2 finger protein ATL54"/>
    <property type="match status" value="1"/>
</dbReference>
<evidence type="ECO:0000256" key="10">
    <source>
        <dbReference type="ARBA" id="ARBA00022833"/>
    </source>
</evidence>
<gene>
    <name evidence="18" type="ORF">O6P43_012394</name>
</gene>
<dbReference type="GO" id="GO:0016020">
    <property type="term" value="C:membrane"/>
    <property type="evidence" value="ECO:0007669"/>
    <property type="project" value="UniProtKB-SubCell"/>
</dbReference>
<evidence type="ECO:0000256" key="3">
    <source>
        <dbReference type="ARBA" id="ARBA00004906"/>
    </source>
</evidence>
<accession>A0AAD7PUC5</accession>
<feature type="transmembrane region" description="Helical" evidence="16">
    <location>
        <begin position="64"/>
        <end position="85"/>
    </location>
</feature>
<evidence type="ECO:0000256" key="15">
    <source>
        <dbReference type="SAM" id="MobiDB-lite"/>
    </source>
</evidence>
<comment type="caution">
    <text evidence="18">The sequence shown here is derived from an EMBL/GenBank/DDBJ whole genome shotgun (WGS) entry which is preliminary data.</text>
</comment>
<keyword evidence="10" id="KW-0862">Zinc</keyword>
<comment type="pathway">
    <text evidence="3">Protein modification; protein ubiquitination.</text>
</comment>
<dbReference type="InterPro" id="IPR001841">
    <property type="entry name" value="Znf_RING"/>
</dbReference>
<dbReference type="CDD" id="cd16461">
    <property type="entry name" value="RING-H2_EL5-like"/>
    <property type="match status" value="1"/>
</dbReference>
<evidence type="ECO:0000256" key="8">
    <source>
        <dbReference type="ARBA" id="ARBA00022771"/>
    </source>
</evidence>
<reference evidence="18" key="1">
    <citation type="journal article" date="2023" name="Science">
        <title>Elucidation of the pathway for biosynthesis of saponin adjuvants from the soapbark tree.</title>
        <authorList>
            <person name="Reed J."/>
            <person name="Orme A."/>
            <person name="El-Demerdash A."/>
            <person name="Owen C."/>
            <person name="Martin L.B.B."/>
            <person name="Misra R.C."/>
            <person name="Kikuchi S."/>
            <person name="Rejzek M."/>
            <person name="Martin A.C."/>
            <person name="Harkess A."/>
            <person name="Leebens-Mack J."/>
            <person name="Louveau T."/>
            <person name="Stephenson M.J."/>
            <person name="Osbourn A."/>
        </authorList>
    </citation>
    <scope>NUCLEOTIDE SEQUENCE</scope>
    <source>
        <strain evidence="18">S10</strain>
    </source>
</reference>
<keyword evidence="9" id="KW-0833">Ubl conjugation pathway</keyword>
<evidence type="ECO:0000256" key="16">
    <source>
        <dbReference type="SAM" id="Phobius"/>
    </source>
</evidence>
<keyword evidence="7" id="KW-0479">Metal-binding</keyword>
<keyword evidence="12 16" id="KW-0472">Membrane</keyword>
<evidence type="ECO:0000313" key="18">
    <source>
        <dbReference type="EMBL" id="KAJ7968263.1"/>
    </source>
</evidence>
<evidence type="ECO:0000256" key="11">
    <source>
        <dbReference type="ARBA" id="ARBA00022989"/>
    </source>
</evidence>
<dbReference type="Proteomes" id="UP001163823">
    <property type="component" value="Chromosome 5"/>
</dbReference>
<dbReference type="GO" id="GO:0061630">
    <property type="term" value="F:ubiquitin protein ligase activity"/>
    <property type="evidence" value="ECO:0007669"/>
    <property type="project" value="UniProtKB-EC"/>
</dbReference>
<dbReference type="PANTHER" id="PTHR46913:SF19">
    <property type="entry name" value="RING-TYPE E3 UBIQUITIN TRANSFERASE"/>
    <property type="match status" value="1"/>
</dbReference>
<dbReference type="EC" id="2.3.2.27" evidence="4"/>
<dbReference type="PROSITE" id="PS50089">
    <property type="entry name" value="ZF_RING_2"/>
    <property type="match status" value="1"/>
</dbReference>
<protein>
    <recommendedName>
        <fullName evidence="4">RING-type E3 ubiquitin transferase</fullName>
        <ecNumber evidence="4">2.3.2.27</ecNumber>
    </recommendedName>
</protein>
<evidence type="ECO:0000256" key="2">
    <source>
        <dbReference type="ARBA" id="ARBA00004167"/>
    </source>
</evidence>
<dbReference type="SUPFAM" id="SSF57850">
    <property type="entry name" value="RING/U-box"/>
    <property type="match status" value="1"/>
</dbReference>
<dbReference type="Gene3D" id="3.30.40.10">
    <property type="entry name" value="Zinc/RING finger domain, C3HC4 (zinc finger)"/>
    <property type="match status" value="1"/>
</dbReference>
<evidence type="ECO:0000313" key="19">
    <source>
        <dbReference type="Proteomes" id="UP001163823"/>
    </source>
</evidence>
<evidence type="ECO:0000256" key="6">
    <source>
        <dbReference type="ARBA" id="ARBA00022692"/>
    </source>
</evidence>
<evidence type="ECO:0000256" key="9">
    <source>
        <dbReference type="ARBA" id="ARBA00022786"/>
    </source>
</evidence>
<evidence type="ECO:0000256" key="13">
    <source>
        <dbReference type="ARBA" id="ARBA00024209"/>
    </source>
</evidence>
<dbReference type="PANTHER" id="PTHR46913">
    <property type="entry name" value="RING-H2 FINGER PROTEIN ATL16"/>
    <property type="match status" value="1"/>
</dbReference>